<comment type="caution">
    <text evidence="3">The sequence shown here is derived from an EMBL/GenBank/DDBJ whole genome shotgun (WGS) entry which is preliminary data.</text>
</comment>
<dbReference type="Proteomes" id="UP000250462">
    <property type="component" value="Unassembled WGS sequence"/>
</dbReference>
<protein>
    <submittedName>
        <fullName evidence="3">DUF4440 domain-containing protein</fullName>
    </submittedName>
</protein>
<feature type="region of interest" description="Disordered" evidence="1">
    <location>
        <begin position="1"/>
        <end position="20"/>
    </location>
</feature>
<dbReference type="InterPro" id="IPR032710">
    <property type="entry name" value="NTF2-like_dom_sf"/>
</dbReference>
<dbReference type="Gene3D" id="3.10.450.50">
    <property type="match status" value="1"/>
</dbReference>
<dbReference type="Pfam" id="PF14534">
    <property type="entry name" value="DUF4440"/>
    <property type="match status" value="1"/>
</dbReference>
<organism evidence="3 4">
    <name type="scientific">Phytoactinopolyspora halophila</name>
    <dbReference type="NCBI Taxonomy" id="1981511"/>
    <lineage>
        <taxon>Bacteria</taxon>
        <taxon>Bacillati</taxon>
        <taxon>Actinomycetota</taxon>
        <taxon>Actinomycetes</taxon>
        <taxon>Jiangellales</taxon>
        <taxon>Jiangellaceae</taxon>
        <taxon>Phytoactinopolyspora</taxon>
    </lineage>
</organism>
<evidence type="ECO:0000256" key="1">
    <source>
        <dbReference type="SAM" id="MobiDB-lite"/>
    </source>
</evidence>
<dbReference type="InterPro" id="IPR027843">
    <property type="entry name" value="DUF4440"/>
</dbReference>
<feature type="domain" description="DUF4440" evidence="2">
    <location>
        <begin position="44"/>
        <end position="141"/>
    </location>
</feature>
<evidence type="ECO:0000259" key="2">
    <source>
        <dbReference type="Pfam" id="PF14534"/>
    </source>
</evidence>
<name>A0A329QF65_9ACTN</name>
<keyword evidence="4" id="KW-1185">Reference proteome</keyword>
<dbReference type="EMBL" id="QMIG01000022">
    <property type="protein sequence ID" value="RAW11093.1"/>
    <property type="molecule type" value="Genomic_DNA"/>
</dbReference>
<evidence type="ECO:0000313" key="3">
    <source>
        <dbReference type="EMBL" id="RAW11093.1"/>
    </source>
</evidence>
<dbReference type="SUPFAM" id="SSF54427">
    <property type="entry name" value="NTF2-like"/>
    <property type="match status" value="1"/>
</dbReference>
<sequence>MAQDRAGSGMSAGDVMDGGAVPHDGQTVETAAGEEIVRLHRIIERWLHGPAGEDDFEPFSDALASGFTMVVPDGALLDRERVVADVRAVRGSEPGLEIHIHDVAVVAADASVVVATYREEHRGSASDRSRHATVVFVRDEHALTGLRWRHLHETWAS</sequence>
<dbReference type="PIRSF" id="PIRSF029394">
    <property type="entry name" value="UCP029394"/>
    <property type="match status" value="1"/>
</dbReference>
<reference evidence="3 4" key="1">
    <citation type="submission" date="2018-06" db="EMBL/GenBank/DDBJ databases">
        <title>Phytoactinopolyspora halophila sp. nov., a novel halophilic actinomycete isolated from a saline soil in China.</title>
        <authorList>
            <person name="Tang S.-K."/>
        </authorList>
    </citation>
    <scope>NUCLEOTIDE SEQUENCE [LARGE SCALE GENOMIC DNA]</scope>
    <source>
        <strain evidence="3 4">YIM 96934</strain>
    </source>
</reference>
<dbReference type="AlphaFoldDB" id="A0A329QF65"/>
<accession>A0A329QF65</accession>
<dbReference type="InterPro" id="IPR016918">
    <property type="entry name" value="UCP029394"/>
</dbReference>
<evidence type="ECO:0000313" key="4">
    <source>
        <dbReference type="Proteomes" id="UP000250462"/>
    </source>
</evidence>
<proteinExistence type="predicted"/>
<gene>
    <name evidence="3" type="ORF">DPM12_17260</name>
</gene>